<proteinExistence type="inferred from homology"/>
<evidence type="ECO:0000256" key="4">
    <source>
        <dbReference type="ARBA" id="ARBA00023054"/>
    </source>
</evidence>
<dbReference type="Pfam" id="PF06160">
    <property type="entry name" value="EzrA"/>
    <property type="match status" value="1"/>
</dbReference>
<keyword evidence="3 8" id="KW-1133">Transmembrane helix</keyword>
<feature type="topological domain" description="Extracellular" evidence="8">
    <location>
        <begin position="1"/>
        <end position="2"/>
    </location>
</feature>
<evidence type="ECO:0000256" key="8">
    <source>
        <dbReference type="HAMAP-Rule" id="MF_00728"/>
    </source>
</evidence>
<evidence type="ECO:0000256" key="2">
    <source>
        <dbReference type="ARBA" id="ARBA00022692"/>
    </source>
</evidence>
<dbReference type="RefSeq" id="WP_271341082.1">
    <property type="nucleotide sequence ID" value="NZ_JAQKAB010000007.1"/>
</dbReference>
<sequence>MEFVIGLLALFLILFTTGYLFRRNIYKEIDRLEAWKIEILNRSIVEEMSKIKHLKMTGQTEEFFERWRREWDEIVTSHMPKAEELLFEAEDYADKYRFQKSKQVLTHIDNLLSAAESNIDEILKEIADLVSSEEQNRKDIEEMKEQYTKVRKNLLAYSHLYGDLYPKIEADLETVLQGIQQFEAETEGGNYIEARKVLLDQEQLLEQLQLHIDDVPKLLADCKQMMPNELAKLKSGYQEMINQGYKLDHIQIEEELDNLSKELKRAEDALMNDLNLEEASAALQVINETIQTLYTELEQEVKAGQLVLSKMPELAVTLETLENDTQETKAETELVKKSYSLTTSELEKQETYEKRLESIQKQYEQMKNRLNQKHVAYSLLKKELQDIEKQMAAAQKEHDEYKEMLQVLRKEELQARELLDQLKTTVKDTARRLEKSNVPGIPGSLTERIQKSRSIVQKVNEQFHVLPLNMDLINERLAEAKELATDVKQQTDELVQMVLMTERIIQYGNRFRSHNQTLSEQLKEAENRFYANKFDEAYRIAASAVESISPGAVNQLLTDQSEDQPES</sequence>
<organism evidence="9 10">
    <name type="scientific">Bacillus changyiensis</name>
    <dbReference type="NCBI Taxonomy" id="3004103"/>
    <lineage>
        <taxon>Bacteria</taxon>
        <taxon>Bacillati</taxon>
        <taxon>Bacillota</taxon>
        <taxon>Bacilli</taxon>
        <taxon>Bacillales</taxon>
        <taxon>Bacillaceae</taxon>
        <taxon>Bacillus</taxon>
    </lineage>
</organism>
<comment type="similarity">
    <text evidence="8">Belongs to the EzrA family.</text>
</comment>
<dbReference type="Proteomes" id="UP001211894">
    <property type="component" value="Unassembled WGS sequence"/>
</dbReference>
<comment type="function">
    <text evidence="8">Negative regulator of FtsZ ring formation; modulates the frequency and position of FtsZ ring formation. Inhibits FtsZ ring formation at polar sites. Interacts either with FtsZ or with one of its binding partners to promote depolymerization.</text>
</comment>
<evidence type="ECO:0000256" key="3">
    <source>
        <dbReference type="ARBA" id="ARBA00022989"/>
    </source>
</evidence>
<keyword evidence="1 8" id="KW-0132">Cell division</keyword>
<keyword evidence="10" id="KW-1185">Reference proteome</keyword>
<name>A0ABT4X4M1_9BACI</name>
<dbReference type="EMBL" id="JAQKAB010000007">
    <property type="protein sequence ID" value="MDA7027236.1"/>
    <property type="molecule type" value="Genomic_DNA"/>
</dbReference>
<comment type="subcellular location">
    <subcellularLocation>
        <location evidence="8">Cell membrane</location>
        <topology evidence="8">Single-pass membrane protein</topology>
    </subcellularLocation>
    <text evidence="8">Colocalized with FtsZ to the nascent septal site.</text>
</comment>
<keyword evidence="6 8" id="KW-0717">Septation</keyword>
<keyword evidence="7 8" id="KW-0131">Cell cycle</keyword>
<feature type="coiled-coil region" evidence="8">
    <location>
        <begin position="470"/>
        <end position="528"/>
    </location>
</feature>
<feature type="coiled-coil region" evidence="8">
    <location>
        <begin position="349"/>
        <end position="428"/>
    </location>
</feature>
<accession>A0ABT4X4M1</accession>
<keyword evidence="2 8" id="KW-0812">Transmembrane</keyword>
<dbReference type="HAMAP" id="MF_00728">
    <property type="entry name" value="EzrA"/>
    <property type="match status" value="1"/>
</dbReference>
<keyword evidence="5 8" id="KW-0472">Membrane</keyword>
<keyword evidence="8" id="KW-1003">Cell membrane</keyword>
<keyword evidence="4 8" id="KW-0175">Coiled coil</keyword>
<dbReference type="SUPFAM" id="SSF109775">
    <property type="entry name" value="Mannose-6-phosphate receptor binding protein 1 (Tip47), C-terminal domain"/>
    <property type="match status" value="1"/>
</dbReference>
<evidence type="ECO:0000256" key="7">
    <source>
        <dbReference type="ARBA" id="ARBA00023306"/>
    </source>
</evidence>
<feature type="coiled-coil region" evidence="8">
    <location>
        <begin position="112"/>
        <end position="153"/>
    </location>
</feature>
<feature type="topological domain" description="Cytoplasmic" evidence="8">
    <location>
        <begin position="22"/>
        <end position="567"/>
    </location>
</feature>
<feature type="coiled-coil region" evidence="8">
    <location>
        <begin position="242"/>
        <end position="296"/>
    </location>
</feature>
<evidence type="ECO:0000256" key="5">
    <source>
        <dbReference type="ARBA" id="ARBA00023136"/>
    </source>
</evidence>
<comment type="caution">
    <text evidence="9">The sequence shown here is derived from an EMBL/GenBank/DDBJ whole genome shotgun (WGS) entry which is preliminary data.</text>
</comment>
<dbReference type="NCBIfam" id="NF003413">
    <property type="entry name" value="PRK04778.1-7"/>
    <property type="match status" value="1"/>
</dbReference>
<protein>
    <recommendedName>
        <fullName evidence="8">Septation ring formation regulator EzrA</fullName>
    </recommendedName>
</protein>
<evidence type="ECO:0000256" key="1">
    <source>
        <dbReference type="ARBA" id="ARBA00022618"/>
    </source>
</evidence>
<evidence type="ECO:0000256" key="6">
    <source>
        <dbReference type="ARBA" id="ARBA00023210"/>
    </source>
</evidence>
<dbReference type="InterPro" id="IPR010379">
    <property type="entry name" value="EzrA"/>
</dbReference>
<reference evidence="9 10" key="1">
    <citation type="submission" date="2023-01" db="EMBL/GenBank/DDBJ databases">
        <title>Bacillus changyiensis sp. nov., isolated from a coastal deposit.</title>
        <authorList>
            <person name="Xiao G."/>
            <person name="Lai Q."/>
            <person name="Hu Z."/>
            <person name="Shao Z."/>
        </authorList>
    </citation>
    <scope>NUCLEOTIDE SEQUENCE [LARGE SCALE GENOMIC DNA]</scope>
    <source>
        <strain evidence="9 10">CLL-7-23</strain>
    </source>
</reference>
<evidence type="ECO:0000313" key="10">
    <source>
        <dbReference type="Proteomes" id="UP001211894"/>
    </source>
</evidence>
<evidence type="ECO:0000313" key="9">
    <source>
        <dbReference type="EMBL" id="MDA7027236.1"/>
    </source>
</evidence>
<gene>
    <name evidence="8 9" type="primary">ezrA</name>
    <name evidence="9" type="ORF">PJ311_11505</name>
</gene>